<keyword evidence="3" id="KW-0812">Transmembrane</keyword>
<keyword evidence="7" id="KW-0325">Glycoprotein</keyword>
<reference evidence="9 10" key="1">
    <citation type="journal article" date="2023" name="BMC Biol.">
        <title>The compact genome of the sponge Oopsacas minuta (Hexactinellida) is lacking key metazoan core genes.</title>
        <authorList>
            <person name="Santini S."/>
            <person name="Schenkelaars Q."/>
            <person name="Jourda C."/>
            <person name="Duchesne M."/>
            <person name="Belahbib H."/>
            <person name="Rocher C."/>
            <person name="Selva M."/>
            <person name="Riesgo A."/>
            <person name="Vervoort M."/>
            <person name="Leys S.P."/>
            <person name="Kodjabachian L."/>
            <person name="Le Bivic A."/>
            <person name="Borchiellini C."/>
            <person name="Claverie J.M."/>
            <person name="Renard E."/>
        </authorList>
    </citation>
    <scope>NUCLEOTIDE SEQUENCE [LARGE SCALE GENOMIC DNA]</scope>
    <source>
        <strain evidence="9">SPO-2</strain>
    </source>
</reference>
<dbReference type="EMBL" id="JAKMXF010000314">
    <property type="protein sequence ID" value="KAI6650071.1"/>
    <property type="molecule type" value="Genomic_DNA"/>
</dbReference>
<dbReference type="GO" id="GO:0007229">
    <property type="term" value="P:integrin-mediated signaling pathway"/>
    <property type="evidence" value="ECO:0007669"/>
    <property type="project" value="UniProtKB-KW"/>
</dbReference>
<dbReference type="Proteomes" id="UP001165289">
    <property type="component" value="Unassembled WGS sequence"/>
</dbReference>
<comment type="caution">
    <text evidence="9">The sequence shown here is derived from an EMBL/GenBank/DDBJ whole genome shotgun (WGS) entry which is preliminary data.</text>
</comment>
<dbReference type="GO" id="GO:0016477">
    <property type="term" value="P:cell migration"/>
    <property type="evidence" value="ECO:0007669"/>
    <property type="project" value="TreeGrafter"/>
</dbReference>
<proteinExistence type="inferred from homology"/>
<evidence type="ECO:0000256" key="4">
    <source>
        <dbReference type="ARBA" id="ARBA00023037"/>
    </source>
</evidence>
<dbReference type="GO" id="GO:0098609">
    <property type="term" value="P:cell-cell adhesion"/>
    <property type="evidence" value="ECO:0007669"/>
    <property type="project" value="TreeGrafter"/>
</dbReference>
<dbReference type="AlphaFoldDB" id="A0AAV7JMC1"/>
<dbReference type="SUPFAM" id="SSF53300">
    <property type="entry name" value="vWA-like"/>
    <property type="match status" value="1"/>
</dbReference>
<dbReference type="GO" id="GO:0005178">
    <property type="term" value="F:integrin binding"/>
    <property type="evidence" value="ECO:0007669"/>
    <property type="project" value="TreeGrafter"/>
</dbReference>
<evidence type="ECO:0000256" key="6">
    <source>
        <dbReference type="ARBA" id="ARBA00023157"/>
    </source>
</evidence>
<organism evidence="9 10">
    <name type="scientific">Oopsacas minuta</name>
    <dbReference type="NCBI Taxonomy" id="111878"/>
    <lineage>
        <taxon>Eukaryota</taxon>
        <taxon>Metazoa</taxon>
        <taxon>Porifera</taxon>
        <taxon>Hexactinellida</taxon>
        <taxon>Hexasterophora</taxon>
        <taxon>Lyssacinosida</taxon>
        <taxon>Leucopsacidae</taxon>
        <taxon>Oopsacas</taxon>
    </lineage>
</organism>
<evidence type="ECO:0000256" key="7">
    <source>
        <dbReference type="ARBA" id="ARBA00023180"/>
    </source>
</evidence>
<keyword evidence="4 9" id="KW-0401">Integrin</keyword>
<dbReference type="PANTHER" id="PTHR10082:SF60">
    <property type="entry name" value="INTEGRIN BETA-PS"/>
    <property type="match status" value="1"/>
</dbReference>
<evidence type="ECO:0000256" key="3">
    <source>
        <dbReference type="ARBA" id="ARBA00022692"/>
    </source>
</evidence>
<dbReference type="GO" id="GO:0009986">
    <property type="term" value="C:cell surface"/>
    <property type="evidence" value="ECO:0007669"/>
    <property type="project" value="TreeGrafter"/>
</dbReference>
<dbReference type="Pfam" id="PF00362">
    <property type="entry name" value="Integrin_beta"/>
    <property type="match status" value="1"/>
</dbReference>
<dbReference type="Gene3D" id="3.40.50.410">
    <property type="entry name" value="von Willebrand factor, type A domain"/>
    <property type="match status" value="1"/>
</dbReference>
<dbReference type="InterPro" id="IPR036465">
    <property type="entry name" value="vWFA_dom_sf"/>
</dbReference>
<evidence type="ECO:0000259" key="8">
    <source>
        <dbReference type="Pfam" id="PF00362"/>
    </source>
</evidence>
<gene>
    <name evidence="9" type="ORF">LOD99_6153</name>
</gene>
<dbReference type="GO" id="GO:0007160">
    <property type="term" value="P:cell-matrix adhesion"/>
    <property type="evidence" value="ECO:0007669"/>
    <property type="project" value="TreeGrafter"/>
</dbReference>
<dbReference type="InterPro" id="IPR002369">
    <property type="entry name" value="Integrin_bsu_VWA"/>
</dbReference>
<comment type="subcellular location">
    <subcellularLocation>
        <location evidence="1">Membrane</location>
        <topology evidence="1">Single-pass type I membrane protein</topology>
    </subcellularLocation>
</comment>
<name>A0AAV7JMC1_9METZ</name>
<dbReference type="PANTHER" id="PTHR10082">
    <property type="entry name" value="INTEGRIN BETA SUBUNIT"/>
    <property type="match status" value="1"/>
</dbReference>
<dbReference type="GO" id="GO:0008305">
    <property type="term" value="C:integrin complex"/>
    <property type="evidence" value="ECO:0007669"/>
    <property type="project" value="TreeGrafter"/>
</dbReference>
<evidence type="ECO:0000256" key="5">
    <source>
        <dbReference type="ARBA" id="ARBA00023136"/>
    </source>
</evidence>
<comment type="similarity">
    <text evidence="2">Belongs to the integrin beta chain family.</text>
</comment>
<keyword evidence="6" id="KW-1015">Disulfide bond</keyword>
<evidence type="ECO:0000313" key="10">
    <source>
        <dbReference type="Proteomes" id="UP001165289"/>
    </source>
</evidence>
<dbReference type="GO" id="GO:0033627">
    <property type="term" value="P:cell adhesion mediated by integrin"/>
    <property type="evidence" value="ECO:0007669"/>
    <property type="project" value="TreeGrafter"/>
</dbReference>
<keyword evidence="5" id="KW-0472">Membrane</keyword>
<keyword evidence="10" id="KW-1185">Reference proteome</keyword>
<dbReference type="GO" id="GO:0005925">
    <property type="term" value="C:focal adhesion"/>
    <property type="evidence" value="ECO:0007669"/>
    <property type="project" value="TreeGrafter"/>
</dbReference>
<evidence type="ECO:0000256" key="1">
    <source>
        <dbReference type="ARBA" id="ARBA00004479"/>
    </source>
</evidence>
<dbReference type="InterPro" id="IPR015812">
    <property type="entry name" value="Integrin_bsu"/>
</dbReference>
<accession>A0AAV7JMC1</accession>
<evidence type="ECO:0000313" key="9">
    <source>
        <dbReference type="EMBL" id="KAI6650071.1"/>
    </source>
</evidence>
<evidence type="ECO:0000256" key="2">
    <source>
        <dbReference type="ARBA" id="ARBA00007449"/>
    </source>
</evidence>
<feature type="domain" description="Integrin beta subunit VWA" evidence="8">
    <location>
        <begin position="1"/>
        <end position="76"/>
    </location>
</feature>
<protein>
    <submittedName>
        <fullName evidence="9">Integrin beta-PS isoform X1</fullName>
    </submittedName>
</protein>
<sequence length="107" mass="12392">MATDADFHVAGDGKLGGVVRPHDGECHLRREIDQLFTYIQSGEYDYPSLYQINDNLVKEDIVPLFAVTNREEYDRLVSNDTVSFVLITILFNSDTRKVFHWHNGFRQ</sequence>